<dbReference type="Pfam" id="PF10250">
    <property type="entry name" value="O-FucT"/>
    <property type="match status" value="1"/>
</dbReference>
<protein>
    <recommendedName>
        <fullName evidence="6">O-fucosyltransferase family protein</fullName>
    </recommendedName>
</protein>
<dbReference type="GO" id="GO:0016757">
    <property type="term" value="F:glycosyltransferase activity"/>
    <property type="evidence" value="ECO:0007669"/>
    <property type="project" value="UniProtKB-KW"/>
</dbReference>
<gene>
    <name evidence="7" type="ORF">M8C21_005946</name>
</gene>
<keyword evidence="8" id="KW-1185">Reference proteome</keyword>
<keyword evidence="5" id="KW-0119">Carbohydrate metabolism</keyword>
<evidence type="ECO:0000313" key="7">
    <source>
        <dbReference type="EMBL" id="KAI7727808.1"/>
    </source>
</evidence>
<sequence>VSAEELRRSGRCPLTPEEAALVLAGLGFTSETYIYLAGSQIYGGKSRMQPLTNLYPHIITKEDLLSPSELAPFKNFSSQLAALDFIACATADVFAITDSGSQLSSLVSGFRTYYGGGHAPTLRPSKKRLAEILAKNHTINWKDFEGRVTKMITGAQSVRLRSWGRSIYKQPRCLE</sequence>
<dbReference type="InterPro" id="IPR052272">
    <property type="entry name" value="GT106_glycosyltransferase"/>
</dbReference>
<dbReference type="PANTHER" id="PTHR31933">
    <property type="entry name" value="O-FUCOSYLTRANSFERASE 2-RELATED"/>
    <property type="match status" value="1"/>
</dbReference>
<evidence type="ECO:0000256" key="2">
    <source>
        <dbReference type="ARBA" id="ARBA00022676"/>
    </source>
</evidence>
<feature type="non-terminal residue" evidence="7">
    <location>
        <position position="1"/>
    </location>
</feature>
<dbReference type="InterPro" id="IPR019378">
    <property type="entry name" value="GDP-Fuc_O-FucTrfase"/>
</dbReference>
<evidence type="ECO:0000313" key="8">
    <source>
        <dbReference type="Proteomes" id="UP001206925"/>
    </source>
</evidence>
<keyword evidence="2" id="KW-0328">Glycosyltransferase</keyword>
<reference evidence="7" key="1">
    <citation type="submission" date="2022-06" db="EMBL/GenBank/DDBJ databases">
        <title>Uncovering the hologenomic basis of an extraordinary plant invasion.</title>
        <authorList>
            <person name="Bieker V.C."/>
            <person name="Martin M.D."/>
            <person name="Gilbert T."/>
            <person name="Hodgins K."/>
            <person name="Battlay P."/>
            <person name="Petersen B."/>
            <person name="Wilson J."/>
        </authorList>
    </citation>
    <scope>NUCLEOTIDE SEQUENCE</scope>
    <source>
        <strain evidence="7">AA19_3_7</strain>
        <tissue evidence="7">Leaf</tissue>
    </source>
</reference>
<feature type="non-terminal residue" evidence="7">
    <location>
        <position position="175"/>
    </location>
</feature>
<comment type="similarity">
    <text evidence="1">Belongs to the glycosyltransferase GT106 family.</text>
</comment>
<dbReference type="Proteomes" id="UP001206925">
    <property type="component" value="Unassembled WGS sequence"/>
</dbReference>
<accession>A0AAD5BSS2</accession>
<dbReference type="AlphaFoldDB" id="A0AAD5BSS2"/>
<comment type="caution">
    <text evidence="7">The sequence shown here is derived from an EMBL/GenBank/DDBJ whole genome shotgun (WGS) entry which is preliminary data.</text>
</comment>
<name>A0AAD5BSS2_AMBAR</name>
<evidence type="ECO:0000256" key="4">
    <source>
        <dbReference type="ARBA" id="ARBA00023253"/>
    </source>
</evidence>
<dbReference type="EMBL" id="JAMZMK010011316">
    <property type="protein sequence ID" value="KAI7727808.1"/>
    <property type="molecule type" value="Genomic_DNA"/>
</dbReference>
<dbReference type="PANTHER" id="PTHR31933:SF4">
    <property type="entry name" value="O-FUCOSYLTRANSFERASE 8"/>
    <property type="match status" value="1"/>
</dbReference>
<evidence type="ECO:0000256" key="5">
    <source>
        <dbReference type="ARBA" id="ARBA00023277"/>
    </source>
</evidence>
<organism evidence="7 8">
    <name type="scientific">Ambrosia artemisiifolia</name>
    <name type="common">Common ragweed</name>
    <dbReference type="NCBI Taxonomy" id="4212"/>
    <lineage>
        <taxon>Eukaryota</taxon>
        <taxon>Viridiplantae</taxon>
        <taxon>Streptophyta</taxon>
        <taxon>Embryophyta</taxon>
        <taxon>Tracheophyta</taxon>
        <taxon>Spermatophyta</taxon>
        <taxon>Magnoliopsida</taxon>
        <taxon>eudicotyledons</taxon>
        <taxon>Gunneridae</taxon>
        <taxon>Pentapetalae</taxon>
        <taxon>asterids</taxon>
        <taxon>campanulids</taxon>
        <taxon>Asterales</taxon>
        <taxon>Asteraceae</taxon>
        <taxon>Asteroideae</taxon>
        <taxon>Heliantheae alliance</taxon>
        <taxon>Heliantheae</taxon>
        <taxon>Ambrosia</taxon>
    </lineage>
</organism>
<proteinExistence type="inferred from homology"/>
<evidence type="ECO:0000256" key="6">
    <source>
        <dbReference type="ARBA" id="ARBA00030350"/>
    </source>
</evidence>
<evidence type="ECO:0000256" key="3">
    <source>
        <dbReference type="ARBA" id="ARBA00022679"/>
    </source>
</evidence>
<evidence type="ECO:0000256" key="1">
    <source>
        <dbReference type="ARBA" id="ARBA00007737"/>
    </source>
</evidence>
<keyword evidence="4" id="KW-0294">Fucose metabolism</keyword>
<dbReference type="GO" id="GO:0006004">
    <property type="term" value="P:fucose metabolic process"/>
    <property type="evidence" value="ECO:0007669"/>
    <property type="project" value="UniProtKB-KW"/>
</dbReference>
<keyword evidence="3" id="KW-0808">Transferase</keyword>